<feature type="signal peptide" evidence="1">
    <location>
        <begin position="1"/>
        <end position="22"/>
    </location>
</feature>
<dbReference type="NCBIfam" id="TIGR02595">
    <property type="entry name" value="PEP_CTERM"/>
    <property type="match status" value="1"/>
</dbReference>
<evidence type="ECO:0000313" key="3">
    <source>
        <dbReference type="EMBL" id="TBO30304.1"/>
    </source>
</evidence>
<sequence length="321" mass="32604">MKFEMKSLVVAAALVAAGAANAAAVTGNVGQAVVVSDPAGSGRQAELTLLTGSSGTLTFSNCDSSFCYDGSDPSTAGGLISALNAGQVTIEPVSPATGGELRQDETDILSRYSAFASAPVTSVTADDQTGQVLRVGSAGGAKQTGVRNSTLTGGFASVTNLSFDLVNRTVSATLFGVKSAVGTRPAVTYDLGTQTLWTIGTLTGPTTIPPSALTAADPVAAMSAAGFTNIQRLTDARGVYYTAEAQNQIGDLRVTTAGFDFFKNSLGLTNAGISALTAVQSYGDVNSVLKFSVREVPEPSTYAMMAIGLVGLGFAARRRAK</sequence>
<evidence type="ECO:0000259" key="2">
    <source>
        <dbReference type="Pfam" id="PF07589"/>
    </source>
</evidence>
<dbReference type="Pfam" id="PF07589">
    <property type="entry name" value="PEP-CTERM"/>
    <property type="match status" value="1"/>
</dbReference>
<feature type="domain" description="Ice-binding protein C-terminal" evidence="2">
    <location>
        <begin position="296"/>
        <end position="319"/>
    </location>
</feature>
<dbReference type="AlphaFoldDB" id="A0A4Q9H3M3"/>
<proteinExistence type="predicted"/>
<dbReference type="EMBL" id="SIXI01000004">
    <property type="protein sequence ID" value="TBO30304.1"/>
    <property type="molecule type" value="Genomic_DNA"/>
</dbReference>
<dbReference type="RefSeq" id="WP_130968296.1">
    <property type="nucleotide sequence ID" value="NZ_SIXI01000004.1"/>
</dbReference>
<dbReference type="InterPro" id="IPR013424">
    <property type="entry name" value="Ice-binding_C"/>
</dbReference>
<keyword evidence="1" id="KW-0732">Signal</keyword>
<dbReference type="Proteomes" id="UP000292120">
    <property type="component" value="Unassembled WGS sequence"/>
</dbReference>
<accession>A0A4Q9H3M3</accession>
<keyword evidence="4" id="KW-1185">Reference proteome</keyword>
<reference evidence="3 4" key="1">
    <citation type="submission" date="2019-02" db="EMBL/GenBank/DDBJ databases">
        <title>Aquabacterium sp. strain KMB7.</title>
        <authorList>
            <person name="Chen W.-M."/>
        </authorList>
    </citation>
    <scope>NUCLEOTIDE SEQUENCE [LARGE SCALE GENOMIC DNA]</scope>
    <source>
        <strain evidence="3 4">KMB7</strain>
    </source>
</reference>
<evidence type="ECO:0000313" key="4">
    <source>
        <dbReference type="Proteomes" id="UP000292120"/>
    </source>
</evidence>
<feature type="chain" id="PRO_5020542356" evidence="1">
    <location>
        <begin position="23"/>
        <end position="321"/>
    </location>
</feature>
<organism evidence="3 4">
    <name type="scientific">Aquabacterium lacunae</name>
    <dbReference type="NCBI Taxonomy" id="2528630"/>
    <lineage>
        <taxon>Bacteria</taxon>
        <taxon>Pseudomonadati</taxon>
        <taxon>Pseudomonadota</taxon>
        <taxon>Betaproteobacteria</taxon>
        <taxon>Burkholderiales</taxon>
        <taxon>Aquabacterium</taxon>
    </lineage>
</organism>
<evidence type="ECO:0000256" key="1">
    <source>
        <dbReference type="SAM" id="SignalP"/>
    </source>
</evidence>
<name>A0A4Q9H3M3_9BURK</name>
<comment type="caution">
    <text evidence="3">The sequence shown here is derived from an EMBL/GenBank/DDBJ whole genome shotgun (WGS) entry which is preliminary data.</text>
</comment>
<protein>
    <submittedName>
        <fullName evidence="3">PEP-CTERM sorting domain-containing protein</fullName>
    </submittedName>
</protein>
<gene>
    <name evidence="3" type="ORF">EYS42_11470</name>
</gene>
<dbReference type="OrthoDB" id="8703032at2"/>